<dbReference type="Gene3D" id="3.40.50.300">
    <property type="entry name" value="P-loop containing nucleotide triphosphate hydrolases"/>
    <property type="match status" value="1"/>
</dbReference>
<evidence type="ECO:0000256" key="10">
    <source>
        <dbReference type="ARBA" id="ARBA00022777"/>
    </source>
</evidence>
<sequence length="802" mass="89603">MAAVQNNPKSKQSEEFMRIQDLLYLCASNWYWFALSLMITLGAAFLYIKVTPPVYTRSASILIKEDSKGKSLSADAGSFADLGLIQANTNVNNEIISLQSPAIMTDVVKRLHLNMDYHVDGGFYREVLYGRTLPINVSIDTPNDNESSALTVKILADSTVELSDFIRNGEELPGKLLKGQLRDTIMTPVGKVTVCPTPYYTSQFSQPIYVSRSGLYSAVRRYAPNLSVVLNDEKSTVVDLSFKDVSIQRAEDILNTLIAVYNENWVKDKNQIAISTSMFINERLGVIEKELGSVDEDISSYKSEHLLPDVQAASSMYMAQVSETDAQLLALNNQLYMARYIRNYLGGESNKYQLLPANSGIENSNLGDQITEYNNKLLQRNSLVANSSDQNPLVIDLDHALAAMREAIIASIDNQVVTLNAQIKNLERSGQQTTTRIAESPAQAKYLLSVERQQKVKESLYLYLLQKREENELSQAFTAYNTRIITPAGGSMLPTAPLKKNILLVAFVAGLLMPAIVIFIAENMNTKVRGRKDLENMTIPFVGEIPLAYHQDKQGSIFRKKKLPETHTIVVKEKSRNLVNEAFRVVRTNLEFMLGKEGQSRVIMVTSANPGSGKTFITMNLAKSLAIKGKKILVIDLDMRKASLSSYVDSPRIGISNYLSGQVENFSEIIVKGKVYPGLDVIPVGTIPPNPTELLFDLRLEQMLSTLKAEYDCIFIDCPPVEIVADASIINKLSDMTLFIIRSGLLDRSMLYEIEGFYTDQRYKNMAVILNGTSEAYGHYGYQYGYRYGYNYGYGKGYSEEN</sequence>
<keyword evidence="9" id="KW-0547">Nucleotide-binding</keyword>
<protein>
    <recommendedName>
        <fullName evidence="4">non-specific protein-tyrosine kinase</fullName>
        <ecNumber evidence="4">2.7.10.2</ecNumber>
    </recommendedName>
</protein>
<dbReference type="EMBL" id="DNWC01000142">
    <property type="protein sequence ID" value="HBJ09515.1"/>
    <property type="molecule type" value="Genomic_DNA"/>
</dbReference>
<keyword evidence="13 16" id="KW-0472">Membrane</keyword>
<feature type="domain" description="Polysaccharide chain length determinant N-terminal" evidence="17">
    <location>
        <begin position="28"/>
        <end position="110"/>
    </location>
</feature>
<feature type="domain" description="Tyrosine-protein kinase G-rich" evidence="19">
    <location>
        <begin position="445"/>
        <end position="520"/>
    </location>
</feature>
<dbReference type="GO" id="GO:0004715">
    <property type="term" value="F:non-membrane spanning protein tyrosine kinase activity"/>
    <property type="evidence" value="ECO:0007669"/>
    <property type="project" value="UniProtKB-EC"/>
</dbReference>
<dbReference type="Pfam" id="PF13614">
    <property type="entry name" value="AAA_31"/>
    <property type="match status" value="1"/>
</dbReference>
<dbReference type="InterPro" id="IPR003856">
    <property type="entry name" value="LPS_length_determ_N"/>
</dbReference>
<gene>
    <name evidence="20" type="ORF">DDY73_10990</name>
</gene>
<keyword evidence="8 16" id="KW-0812">Transmembrane</keyword>
<organism evidence="20 21">
    <name type="scientific">Coprobacter fastidiosus</name>
    <dbReference type="NCBI Taxonomy" id="1099853"/>
    <lineage>
        <taxon>Bacteria</taxon>
        <taxon>Pseudomonadati</taxon>
        <taxon>Bacteroidota</taxon>
        <taxon>Bacteroidia</taxon>
        <taxon>Bacteroidales</taxon>
        <taxon>Barnesiellaceae</taxon>
        <taxon>Coprobacter</taxon>
    </lineage>
</organism>
<evidence type="ECO:0000256" key="11">
    <source>
        <dbReference type="ARBA" id="ARBA00022840"/>
    </source>
</evidence>
<dbReference type="InterPro" id="IPR027417">
    <property type="entry name" value="P-loop_NTPase"/>
</dbReference>
<keyword evidence="11" id="KW-0067">ATP-binding</keyword>
<dbReference type="Pfam" id="PF13807">
    <property type="entry name" value="GNVR"/>
    <property type="match status" value="1"/>
</dbReference>
<dbReference type="InterPro" id="IPR005702">
    <property type="entry name" value="Wzc-like_C"/>
</dbReference>
<dbReference type="SUPFAM" id="SSF52540">
    <property type="entry name" value="P-loop containing nucleoside triphosphate hydrolases"/>
    <property type="match status" value="1"/>
</dbReference>
<evidence type="ECO:0000256" key="9">
    <source>
        <dbReference type="ARBA" id="ARBA00022741"/>
    </source>
</evidence>
<evidence type="ECO:0000256" key="8">
    <source>
        <dbReference type="ARBA" id="ARBA00022692"/>
    </source>
</evidence>
<evidence type="ECO:0000259" key="17">
    <source>
        <dbReference type="Pfam" id="PF02706"/>
    </source>
</evidence>
<keyword evidence="5" id="KW-1003">Cell membrane</keyword>
<evidence type="ECO:0000259" key="18">
    <source>
        <dbReference type="Pfam" id="PF13614"/>
    </source>
</evidence>
<proteinExistence type="inferred from homology"/>
<comment type="catalytic activity">
    <reaction evidence="15">
        <text>L-tyrosyl-[protein] + ATP = O-phospho-L-tyrosyl-[protein] + ADP + H(+)</text>
        <dbReference type="Rhea" id="RHEA:10596"/>
        <dbReference type="Rhea" id="RHEA-COMP:10136"/>
        <dbReference type="Rhea" id="RHEA-COMP:20101"/>
        <dbReference type="ChEBI" id="CHEBI:15378"/>
        <dbReference type="ChEBI" id="CHEBI:30616"/>
        <dbReference type="ChEBI" id="CHEBI:46858"/>
        <dbReference type="ChEBI" id="CHEBI:61978"/>
        <dbReference type="ChEBI" id="CHEBI:456216"/>
        <dbReference type="EC" id="2.7.10.2"/>
    </reaction>
</comment>
<feature type="transmembrane region" description="Helical" evidence="16">
    <location>
        <begin position="30"/>
        <end position="48"/>
    </location>
</feature>
<comment type="similarity">
    <text evidence="3">Belongs to the etk/wzc family.</text>
</comment>
<evidence type="ECO:0000256" key="1">
    <source>
        <dbReference type="ARBA" id="ARBA00004429"/>
    </source>
</evidence>
<evidence type="ECO:0000256" key="6">
    <source>
        <dbReference type="ARBA" id="ARBA00022519"/>
    </source>
</evidence>
<evidence type="ECO:0000259" key="19">
    <source>
        <dbReference type="Pfam" id="PF13807"/>
    </source>
</evidence>
<evidence type="ECO:0000313" key="20">
    <source>
        <dbReference type="EMBL" id="HBJ09515.1"/>
    </source>
</evidence>
<evidence type="ECO:0000256" key="15">
    <source>
        <dbReference type="ARBA" id="ARBA00051245"/>
    </source>
</evidence>
<keyword evidence="7" id="KW-0808">Transferase</keyword>
<evidence type="ECO:0000256" key="7">
    <source>
        <dbReference type="ARBA" id="ARBA00022679"/>
    </source>
</evidence>
<feature type="transmembrane region" description="Helical" evidence="16">
    <location>
        <begin position="502"/>
        <end position="521"/>
    </location>
</feature>
<dbReference type="NCBIfam" id="TIGR01007">
    <property type="entry name" value="eps_fam"/>
    <property type="match status" value="1"/>
</dbReference>
<dbReference type="Proteomes" id="UP000262954">
    <property type="component" value="Unassembled WGS sequence"/>
</dbReference>
<dbReference type="CDD" id="cd05387">
    <property type="entry name" value="BY-kinase"/>
    <property type="match status" value="1"/>
</dbReference>
<keyword evidence="14" id="KW-0829">Tyrosine-protein kinase</keyword>
<keyword evidence="12 16" id="KW-1133">Transmembrane helix</keyword>
<keyword evidence="10" id="KW-0418">Kinase</keyword>
<dbReference type="PANTHER" id="PTHR32309:SF13">
    <property type="entry name" value="FERRIC ENTEROBACTIN TRANSPORT PROTEIN FEPE"/>
    <property type="match status" value="1"/>
</dbReference>
<evidence type="ECO:0000256" key="16">
    <source>
        <dbReference type="SAM" id="Phobius"/>
    </source>
</evidence>
<comment type="similarity">
    <text evidence="2">Belongs to the CpsD/CapB family.</text>
</comment>
<evidence type="ECO:0000256" key="3">
    <source>
        <dbReference type="ARBA" id="ARBA00008883"/>
    </source>
</evidence>
<dbReference type="InterPro" id="IPR025669">
    <property type="entry name" value="AAA_dom"/>
</dbReference>
<evidence type="ECO:0000256" key="14">
    <source>
        <dbReference type="ARBA" id="ARBA00023137"/>
    </source>
</evidence>
<dbReference type="PANTHER" id="PTHR32309">
    <property type="entry name" value="TYROSINE-PROTEIN KINASE"/>
    <property type="match status" value="1"/>
</dbReference>
<comment type="caution">
    <text evidence="20">The sequence shown here is derived from an EMBL/GenBank/DDBJ whole genome shotgun (WGS) entry which is preliminary data.</text>
</comment>
<dbReference type="FunFam" id="3.40.50.300:FF:000527">
    <property type="entry name" value="Tyrosine-protein kinase etk"/>
    <property type="match status" value="1"/>
</dbReference>
<accession>A0A354M4S6</accession>
<keyword evidence="6" id="KW-0997">Cell inner membrane</keyword>
<dbReference type="AlphaFoldDB" id="A0A354M4S6"/>
<evidence type="ECO:0000256" key="4">
    <source>
        <dbReference type="ARBA" id="ARBA00011903"/>
    </source>
</evidence>
<dbReference type="GO" id="GO:0042802">
    <property type="term" value="F:identical protein binding"/>
    <property type="evidence" value="ECO:0007669"/>
    <property type="project" value="UniProtKB-ARBA"/>
</dbReference>
<evidence type="ECO:0000256" key="13">
    <source>
        <dbReference type="ARBA" id="ARBA00023136"/>
    </source>
</evidence>
<evidence type="ECO:0000256" key="5">
    <source>
        <dbReference type="ARBA" id="ARBA00022475"/>
    </source>
</evidence>
<dbReference type="InterPro" id="IPR032807">
    <property type="entry name" value="GNVR"/>
</dbReference>
<reference evidence="20 21" key="1">
    <citation type="journal article" date="2018" name="Nat. Biotechnol.">
        <title>A standardized bacterial taxonomy based on genome phylogeny substantially revises the tree of life.</title>
        <authorList>
            <person name="Parks D.H."/>
            <person name="Chuvochina M."/>
            <person name="Waite D.W."/>
            <person name="Rinke C."/>
            <person name="Skarshewski A."/>
            <person name="Chaumeil P.A."/>
            <person name="Hugenholtz P."/>
        </authorList>
    </citation>
    <scope>NUCLEOTIDE SEQUENCE [LARGE SCALE GENOMIC DNA]</scope>
    <source>
        <strain evidence="20">UBA11482</strain>
    </source>
</reference>
<evidence type="ECO:0000313" key="21">
    <source>
        <dbReference type="Proteomes" id="UP000262954"/>
    </source>
</evidence>
<evidence type="ECO:0000256" key="2">
    <source>
        <dbReference type="ARBA" id="ARBA00007316"/>
    </source>
</evidence>
<feature type="domain" description="AAA" evidence="18">
    <location>
        <begin position="601"/>
        <end position="721"/>
    </location>
</feature>
<comment type="subcellular location">
    <subcellularLocation>
        <location evidence="1">Cell inner membrane</location>
        <topology evidence="1">Multi-pass membrane protein</topology>
    </subcellularLocation>
</comment>
<dbReference type="GO" id="GO:0005886">
    <property type="term" value="C:plasma membrane"/>
    <property type="evidence" value="ECO:0007669"/>
    <property type="project" value="UniProtKB-SubCell"/>
</dbReference>
<dbReference type="GO" id="GO:0005524">
    <property type="term" value="F:ATP binding"/>
    <property type="evidence" value="ECO:0007669"/>
    <property type="project" value="UniProtKB-KW"/>
</dbReference>
<dbReference type="Pfam" id="PF02706">
    <property type="entry name" value="Wzz"/>
    <property type="match status" value="1"/>
</dbReference>
<dbReference type="EC" id="2.7.10.2" evidence="4"/>
<dbReference type="InterPro" id="IPR050445">
    <property type="entry name" value="Bact_polysacc_biosynth/exp"/>
</dbReference>
<name>A0A354M4S6_9BACT</name>
<evidence type="ECO:0000256" key="12">
    <source>
        <dbReference type="ARBA" id="ARBA00022989"/>
    </source>
</evidence>